<reference evidence="2" key="1">
    <citation type="journal article" date="2015" name="Nature">
        <title>Complex archaea that bridge the gap between prokaryotes and eukaryotes.</title>
        <authorList>
            <person name="Spang A."/>
            <person name="Saw J.H."/>
            <person name="Jorgensen S.L."/>
            <person name="Zaremba-Niedzwiedzka K."/>
            <person name="Martijn J."/>
            <person name="Lind A.E."/>
            <person name="van Eijk R."/>
            <person name="Schleper C."/>
            <person name="Guy L."/>
            <person name="Ettema T.J."/>
        </authorList>
    </citation>
    <scope>NUCLEOTIDE SEQUENCE</scope>
</reference>
<feature type="region of interest" description="Disordered" evidence="1">
    <location>
        <begin position="89"/>
        <end position="121"/>
    </location>
</feature>
<proteinExistence type="predicted"/>
<gene>
    <name evidence="2" type="ORF">LCGC14_1306100</name>
</gene>
<accession>A0A0F9N505</accession>
<dbReference type="EMBL" id="LAZR01007667">
    <property type="protein sequence ID" value="KKM83765.1"/>
    <property type="molecule type" value="Genomic_DNA"/>
</dbReference>
<evidence type="ECO:0000256" key="1">
    <source>
        <dbReference type="SAM" id="MobiDB-lite"/>
    </source>
</evidence>
<organism evidence="2">
    <name type="scientific">marine sediment metagenome</name>
    <dbReference type="NCBI Taxonomy" id="412755"/>
    <lineage>
        <taxon>unclassified sequences</taxon>
        <taxon>metagenomes</taxon>
        <taxon>ecological metagenomes</taxon>
    </lineage>
</organism>
<comment type="caution">
    <text evidence="2">The sequence shown here is derived from an EMBL/GenBank/DDBJ whole genome shotgun (WGS) entry which is preliminary data.</text>
</comment>
<evidence type="ECO:0000313" key="2">
    <source>
        <dbReference type="EMBL" id="KKM83765.1"/>
    </source>
</evidence>
<protein>
    <submittedName>
        <fullName evidence="2">Uncharacterized protein</fullName>
    </submittedName>
</protein>
<name>A0A0F9N505_9ZZZZ</name>
<sequence length="121" mass="13809">MMAIDLKTSYSTENGELYAVVCGYELLSHDISNNTNSYELIGMFLSFNDAAHITRTLREHGERDMAYIMIPNSLFIHIADRGCELRHDTLKHQPVPNRDSPVTPEELQKELDNPAQPEKFS</sequence>
<dbReference type="AlphaFoldDB" id="A0A0F9N505"/>